<dbReference type="GO" id="GO:0016020">
    <property type="term" value="C:membrane"/>
    <property type="evidence" value="ECO:0007669"/>
    <property type="project" value="TreeGrafter"/>
</dbReference>
<reference evidence="9" key="1">
    <citation type="submission" date="2014-05" db="EMBL/GenBank/DDBJ databases">
        <title>The transcriptome of the halophilic microalga Tetraselmis sp. GSL018 isolated from the Great Salt Lake, Utah.</title>
        <authorList>
            <person name="Jinkerson R.E."/>
            <person name="D'Adamo S."/>
            <person name="Posewitz M.C."/>
        </authorList>
    </citation>
    <scope>NUCLEOTIDE SEQUENCE</scope>
    <source>
        <strain evidence="9">GSL018</strain>
    </source>
</reference>
<dbReference type="PANTHER" id="PTHR22726">
    <property type="entry name" value="METALLOENDOPEPTIDASE OMA1"/>
    <property type="match status" value="1"/>
</dbReference>
<dbReference type="CDD" id="cd07331">
    <property type="entry name" value="M48C_Oma1_like"/>
    <property type="match status" value="1"/>
</dbReference>
<feature type="transmembrane region" description="Helical" evidence="7">
    <location>
        <begin position="238"/>
        <end position="262"/>
    </location>
</feature>
<evidence type="ECO:0000313" key="9">
    <source>
        <dbReference type="EMBL" id="JAC79469.1"/>
    </source>
</evidence>
<dbReference type="GO" id="GO:0004222">
    <property type="term" value="F:metalloendopeptidase activity"/>
    <property type="evidence" value="ECO:0007669"/>
    <property type="project" value="InterPro"/>
</dbReference>
<evidence type="ECO:0000256" key="6">
    <source>
        <dbReference type="RuleBase" id="RU003983"/>
    </source>
</evidence>
<feature type="domain" description="Peptidase M48" evidence="8">
    <location>
        <begin position="172"/>
        <end position="328"/>
    </location>
</feature>
<dbReference type="Gene3D" id="3.30.2010.10">
    <property type="entry name" value="Metalloproteases ('zincins'), catalytic domain"/>
    <property type="match status" value="1"/>
</dbReference>
<gene>
    <name evidence="9" type="ORF">TSPGSL018_12640</name>
</gene>
<name>A0A061S8V6_9CHLO</name>
<organism evidence="9">
    <name type="scientific">Tetraselmis sp. GSL018</name>
    <dbReference type="NCBI Taxonomy" id="582737"/>
    <lineage>
        <taxon>Eukaryota</taxon>
        <taxon>Viridiplantae</taxon>
        <taxon>Chlorophyta</taxon>
        <taxon>core chlorophytes</taxon>
        <taxon>Chlorodendrophyceae</taxon>
        <taxon>Chlorodendrales</taxon>
        <taxon>Chlorodendraceae</taxon>
        <taxon>Tetraselmis</taxon>
    </lineage>
</organism>
<protein>
    <submittedName>
        <fullName evidence="9">Metallopeptidase oma1</fullName>
    </submittedName>
</protein>
<evidence type="ECO:0000256" key="3">
    <source>
        <dbReference type="ARBA" id="ARBA00022801"/>
    </source>
</evidence>
<evidence type="ECO:0000256" key="5">
    <source>
        <dbReference type="ARBA" id="ARBA00023049"/>
    </source>
</evidence>
<evidence type="ECO:0000256" key="1">
    <source>
        <dbReference type="ARBA" id="ARBA00022670"/>
    </source>
</evidence>
<keyword evidence="7" id="KW-0472">Membrane</keyword>
<keyword evidence="2" id="KW-0479">Metal-binding</keyword>
<dbReference type="GO" id="GO:0051603">
    <property type="term" value="P:proteolysis involved in protein catabolic process"/>
    <property type="evidence" value="ECO:0007669"/>
    <property type="project" value="TreeGrafter"/>
</dbReference>
<dbReference type="EMBL" id="GBEZ01005888">
    <property type="protein sequence ID" value="JAC79469.1"/>
    <property type="molecule type" value="Transcribed_RNA"/>
</dbReference>
<dbReference type="InterPro" id="IPR001915">
    <property type="entry name" value="Peptidase_M48"/>
</dbReference>
<accession>A0A061S8V6</accession>
<keyword evidence="4 6" id="KW-0862">Zinc</keyword>
<comment type="similarity">
    <text evidence="6">Belongs to the peptidase M48 family.</text>
</comment>
<evidence type="ECO:0000256" key="4">
    <source>
        <dbReference type="ARBA" id="ARBA00022833"/>
    </source>
</evidence>
<evidence type="ECO:0000259" key="8">
    <source>
        <dbReference type="Pfam" id="PF01435"/>
    </source>
</evidence>
<keyword evidence="3 6" id="KW-0378">Hydrolase</keyword>
<dbReference type="Pfam" id="PF01435">
    <property type="entry name" value="Peptidase_M48"/>
    <property type="match status" value="1"/>
</dbReference>
<keyword evidence="7" id="KW-1133">Transmembrane helix</keyword>
<evidence type="ECO:0000256" key="2">
    <source>
        <dbReference type="ARBA" id="ARBA00022723"/>
    </source>
</evidence>
<keyword evidence="7" id="KW-0812">Transmembrane</keyword>
<dbReference type="GO" id="GO:0046872">
    <property type="term" value="F:metal ion binding"/>
    <property type="evidence" value="ECO:0007669"/>
    <property type="project" value="UniProtKB-KW"/>
</dbReference>
<comment type="cofactor">
    <cofactor evidence="6">
        <name>Zn(2+)</name>
        <dbReference type="ChEBI" id="CHEBI:29105"/>
    </cofactor>
    <text evidence="6">Binds 1 zinc ion per subunit.</text>
</comment>
<sequence>MLRSTSRLSRGCFAACSKSDSAWKSFNLFQDDFLAMPLRFFARAPVPSRRGETWTDSRGYEHFEGRGGFAAGFGNSKWLRSAMLILGGGAAAVYLTHREEIPYSHRTHFVLCSPSTSKRIGEMTFRQIIEAAERQQAVYPSSHPKTNLVRRVGLRLAEMAAADAGGGFVDHMKDCEWEFKVIQSPQINAAVLPGGKVVVYSGLLNILEQEDELAFVLAHEVAHVVARHPDERMTTSSLLGLFNVLFFMLFGLNIDGVLVLGLQLPFSRRSETEADLIGLQIMARSCYDPRWAPGVHRKIERAAPQTGLPTMLSTHPASKQRVSALEEAVPGAMRAYSDSDCEWR</sequence>
<proteinExistence type="inferred from homology"/>
<keyword evidence="5 6" id="KW-0482">Metalloprotease</keyword>
<dbReference type="AlphaFoldDB" id="A0A061S8V6"/>
<evidence type="ECO:0000256" key="7">
    <source>
        <dbReference type="SAM" id="Phobius"/>
    </source>
</evidence>
<keyword evidence="1 6" id="KW-0645">Protease</keyword>
<dbReference type="InterPro" id="IPR051156">
    <property type="entry name" value="Mito/Outer_Membr_Metalloprot"/>
</dbReference>
<dbReference type="PANTHER" id="PTHR22726:SF1">
    <property type="entry name" value="METALLOENDOPEPTIDASE OMA1, MITOCHONDRIAL"/>
    <property type="match status" value="1"/>
</dbReference>